<dbReference type="Proteomes" id="UP000660729">
    <property type="component" value="Unassembled WGS sequence"/>
</dbReference>
<dbReference type="AlphaFoldDB" id="A0A8H6RW97"/>
<proteinExistence type="predicted"/>
<evidence type="ECO:0000313" key="1">
    <source>
        <dbReference type="EMBL" id="KAF7198067.1"/>
    </source>
</evidence>
<evidence type="ECO:0000313" key="2">
    <source>
        <dbReference type="Proteomes" id="UP000660729"/>
    </source>
</evidence>
<dbReference type="OrthoDB" id="3650500at2759"/>
<sequence>MYPGAPVAAPKVFAIPELLEKILIFYGCDDADIDDNGLVSQPLRGLYRLQRVNRTFRDNIADSKTLRQLMFLEEVHHSDMTVSKLQSQAVLLWLLRGLAVGVVDGSFGGSLEDYTLHYKGRRTTAGEISQQKALECPPWMGPEASWRKMKLMATTPIILKSQFIDFGINGDWYTKTIECPANSTLGAFFDAYLRLEEAITEGVARSEDRRRLSLARREALRQKHVGPYVLYQRKRLWGQEDADYRISRDMELDKFFVLQRNEATNEDQVRYWIV</sequence>
<accession>A0A8H6RW97</accession>
<comment type="caution">
    <text evidence="1">The sequence shown here is derived from an EMBL/GenBank/DDBJ whole genome shotgun (WGS) entry which is preliminary data.</text>
</comment>
<gene>
    <name evidence="1" type="ORF">HII31_00423</name>
</gene>
<keyword evidence="2" id="KW-1185">Reference proteome</keyword>
<dbReference type="EMBL" id="JABCIY010000003">
    <property type="protein sequence ID" value="KAF7198067.1"/>
    <property type="molecule type" value="Genomic_DNA"/>
</dbReference>
<name>A0A8H6RW97_9PEZI</name>
<protein>
    <submittedName>
        <fullName evidence="1">Uncharacterized protein</fullName>
    </submittedName>
</protein>
<reference evidence="1" key="1">
    <citation type="submission" date="2020-04" db="EMBL/GenBank/DDBJ databases">
        <title>Draft genome resource of the tomato pathogen Pseudocercospora fuligena.</title>
        <authorList>
            <person name="Zaccaron A."/>
        </authorList>
    </citation>
    <scope>NUCLEOTIDE SEQUENCE</scope>
    <source>
        <strain evidence="1">PF001</strain>
    </source>
</reference>
<organism evidence="1 2">
    <name type="scientific">Pseudocercospora fuligena</name>
    <dbReference type="NCBI Taxonomy" id="685502"/>
    <lineage>
        <taxon>Eukaryota</taxon>
        <taxon>Fungi</taxon>
        <taxon>Dikarya</taxon>
        <taxon>Ascomycota</taxon>
        <taxon>Pezizomycotina</taxon>
        <taxon>Dothideomycetes</taxon>
        <taxon>Dothideomycetidae</taxon>
        <taxon>Mycosphaerellales</taxon>
        <taxon>Mycosphaerellaceae</taxon>
        <taxon>Pseudocercospora</taxon>
    </lineage>
</organism>